<organism evidence="6 7">
    <name type="scientific">Fredinandcohnia salidurans</name>
    <dbReference type="NCBI Taxonomy" id="2595041"/>
    <lineage>
        <taxon>Bacteria</taxon>
        <taxon>Bacillati</taxon>
        <taxon>Bacillota</taxon>
        <taxon>Bacilli</taxon>
        <taxon>Bacillales</taxon>
        <taxon>Bacillaceae</taxon>
        <taxon>Fredinandcohnia</taxon>
    </lineage>
</organism>
<gene>
    <name evidence="6" type="ORF">ACFSFW_22830</name>
</gene>
<protein>
    <submittedName>
        <fullName evidence="6">NAD(P)-dependent oxidoreductase</fullName>
        <ecNumber evidence="6">1.1.-.-</ecNumber>
    </submittedName>
</protein>
<evidence type="ECO:0000256" key="3">
    <source>
        <dbReference type="ARBA" id="ARBA00023027"/>
    </source>
</evidence>
<keyword evidence="3" id="KW-0520">NAD</keyword>
<accession>A0ABW4MUQ9</accession>
<proteinExistence type="inferred from homology"/>
<dbReference type="PANTHER" id="PTHR43060:SF15">
    <property type="entry name" value="3-HYDROXYISOBUTYRATE DEHYDROGENASE-LIKE 1, MITOCHONDRIAL-RELATED"/>
    <property type="match status" value="1"/>
</dbReference>
<dbReference type="Pfam" id="PF14833">
    <property type="entry name" value="NAD_binding_11"/>
    <property type="match status" value="1"/>
</dbReference>
<dbReference type="InterPro" id="IPR036291">
    <property type="entry name" value="NAD(P)-bd_dom_sf"/>
</dbReference>
<evidence type="ECO:0000313" key="6">
    <source>
        <dbReference type="EMBL" id="MFD1781486.1"/>
    </source>
</evidence>
<comment type="caution">
    <text evidence="6">The sequence shown here is derived from an EMBL/GenBank/DDBJ whole genome shotgun (WGS) entry which is preliminary data.</text>
</comment>
<dbReference type="InterPro" id="IPR013328">
    <property type="entry name" value="6PGD_dom2"/>
</dbReference>
<feature type="domain" description="6-phosphogluconate dehydrogenase NADP-binding" evidence="4">
    <location>
        <begin position="4"/>
        <end position="163"/>
    </location>
</feature>
<evidence type="ECO:0000256" key="2">
    <source>
        <dbReference type="ARBA" id="ARBA00023002"/>
    </source>
</evidence>
<dbReference type="EC" id="1.1.-.-" evidence="6"/>
<sequence>MTAVGIIGCGLMGSGIAKNLLKNHYKVHVFDINESAVKNLVDHGAIAAATPSDMASEIDFLIVSLTSPDIIKDTLLHEQNGVLFKMKKGSFILDMSTNDVQLTREIHKTAEENGIQFYDCPLSGGPEGAANGTLTIMVGGSEDHYPTILPVLQAVGKHIEYVGKSGAGQTVKLCHNMVVAGVITLLSEAFLTGERAGVSKEKLAGILQKGSGQTRAMDVFGVNILDESFDNVKFSLANMTKDIHLYRELAENSQVSTFVSDMTHQLFHLGKNKGKGQQDSSAVYTVLKEMMKQ</sequence>
<dbReference type="SUPFAM" id="SSF48179">
    <property type="entry name" value="6-phosphogluconate dehydrogenase C-terminal domain-like"/>
    <property type="match status" value="1"/>
</dbReference>
<dbReference type="InterPro" id="IPR015815">
    <property type="entry name" value="HIBADH-related"/>
</dbReference>
<dbReference type="SUPFAM" id="SSF51735">
    <property type="entry name" value="NAD(P)-binding Rossmann-fold domains"/>
    <property type="match status" value="1"/>
</dbReference>
<dbReference type="InterPro" id="IPR029154">
    <property type="entry name" value="HIBADH-like_NADP-bd"/>
</dbReference>
<dbReference type="Proteomes" id="UP001597227">
    <property type="component" value="Unassembled WGS sequence"/>
</dbReference>
<name>A0ABW4MUQ9_9BACI</name>
<dbReference type="Pfam" id="PF03446">
    <property type="entry name" value="NAD_binding_2"/>
    <property type="match status" value="1"/>
</dbReference>
<dbReference type="GO" id="GO:0016491">
    <property type="term" value="F:oxidoreductase activity"/>
    <property type="evidence" value="ECO:0007669"/>
    <property type="project" value="UniProtKB-KW"/>
</dbReference>
<dbReference type="PANTHER" id="PTHR43060">
    <property type="entry name" value="3-HYDROXYISOBUTYRATE DEHYDROGENASE-LIKE 1, MITOCHONDRIAL-RELATED"/>
    <property type="match status" value="1"/>
</dbReference>
<feature type="domain" description="3-hydroxyisobutyrate dehydrogenase-like NAD-binding" evidence="5">
    <location>
        <begin position="166"/>
        <end position="286"/>
    </location>
</feature>
<evidence type="ECO:0000259" key="5">
    <source>
        <dbReference type="Pfam" id="PF14833"/>
    </source>
</evidence>
<dbReference type="Gene3D" id="1.10.1040.10">
    <property type="entry name" value="N-(1-d-carboxylethyl)-l-norvaline Dehydrogenase, domain 2"/>
    <property type="match status" value="1"/>
</dbReference>
<comment type="similarity">
    <text evidence="1">Belongs to the HIBADH-related family.</text>
</comment>
<evidence type="ECO:0000313" key="7">
    <source>
        <dbReference type="Proteomes" id="UP001597227"/>
    </source>
</evidence>
<dbReference type="InterPro" id="IPR006115">
    <property type="entry name" value="6PGDH_NADP-bd"/>
</dbReference>
<keyword evidence="2 6" id="KW-0560">Oxidoreductase</keyword>
<dbReference type="PIRSF" id="PIRSF000103">
    <property type="entry name" value="HIBADH"/>
    <property type="match status" value="1"/>
</dbReference>
<reference evidence="7" key="1">
    <citation type="journal article" date="2019" name="Int. J. Syst. Evol. Microbiol.">
        <title>The Global Catalogue of Microorganisms (GCM) 10K type strain sequencing project: providing services to taxonomists for standard genome sequencing and annotation.</title>
        <authorList>
            <consortium name="The Broad Institute Genomics Platform"/>
            <consortium name="The Broad Institute Genome Sequencing Center for Infectious Disease"/>
            <person name="Wu L."/>
            <person name="Ma J."/>
        </authorList>
    </citation>
    <scope>NUCLEOTIDE SEQUENCE [LARGE SCALE GENOMIC DNA]</scope>
    <source>
        <strain evidence="7">CCUG 15531</strain>
    </source>
</reference>
<dbReference type="RefSeq" id="WP_388041734.1">
    <property type="nucleotide sequence ID" value="NZ_JBHUEK010000034.1"/>
</dbReference>
<dbReference type="Gene3D" id="3.40.50.720">
    <property type="entry name" value="NAD(P)-binding Rossmann-like Domain"/>
    <property type="match status" value="1"/>
</dbReference>
<keyword evidence="7" id="KW-1185">Reference proteome</keyword>
<dbReference type="InterPro" id="IPR008927">
    <property type="entry name" value="6-PGluconate_DH-like_C_sf"/>
</dbReference>
<evidence type="ECO:0000256" key="1">
    <source>
        <dbReference type="ARBA" id="ARBA00009080"/>
    </source>
</evidence>
<dbReference type="EMBL" id="JBHUEK010000034">
    <property type="protein sequence ID" value="MFD1781486.1"/>
    <property type="molecule type" value="Genomic_DNA"/>
</dbReference>
<evidence type="ECO:0000259" key="4">
    <source>
        <dbReference type="Pfam" id="PF03446"/>
    </source>
</evidence>